<dbReference type="EMBL" id="ADNX01000063">
    <property type="protein sequence ID" value="EFH06272.1"/>
    <property type="molecule type" value="Genomic_DNA"/>
</dbReference>
<accession>D5Q743</accession>
<comment type="caution">
    <text evidence="1">The sequence shown here is derived from an EMBL/GenBank/DDBJ whole genome shotgun (WGS) entry which is preliminary data.</text>
</comment>
<gene>
    <name evidence="1" type="ORF">HMPREF0220_2725</name>
</gene>
<dbReference type="AlphaFoldDB" id="D5Q743"/>
<dbReference type="Proteomes" id="UP000003227">
    <property type="component" value="Unassembled WGS sequence"/>
</dbReference>
<organism evidence="1 2">
    <name type="scientific">Clostridioides difficile NAP08</name>
    <dbReference type="NCBI Taxonomy" id="525259"/>
    <lineage>
        <taxon>Bacteria</taxon>
        <taxon>Bacillati</taxon>
        <taxon>Bacillota</taxon>
        <taxon>Clostridia</taxon>
        <taxon>Peptostreptococcales</taxon>
        <taxon>Peptostreptococcaceae</taxon>
        <taxon>Clostridioides</taxon>
    </lineage>
</organism>
<sequence>MNEIDLLEELLKNTILNLKKINALEQFILGEITYKKALKKL</sequence>
<name>D5Q743_CLODI</name>
<evidence type="ECO:0000313" key="1">
    <source>
        <dbReference type="EMBL" id="EFH06272.1"/>
    </source>
</evidence>
<reference evidence="1 2" key="1">
    <citation type="submission" date="2010-05" db="EMBL/GenBank/DDBJ databases">
        <authorList>
            <person name="Qin X."/>
            <person name="Bachman B."/>
            <person name="Battles P."/>
            <person name="Bell A."/>
            <person name="Bess C."/>
            <person name="Bickham C."/>
            <person name="Chaboub L."/>
            <person name="Chen D."/>
            <person name="Coyle M."/>
            <person name="Deiros D.R."/>
            <person name="Dinh H."/>
            <person name="Forbes L."/>
            <person name="Fowler G."/>
            <person name="Francisco L."/>
            <person name="Fu Q."/>
            <person name="Gubbala S."/>
            <person name="Hale W."/>
            <person name="Han Y."/>
            <person name="Hemphill L."/>
            <person name="Highlander S.K."/>
            <person name="Hirani K."/>
            <person name="Hogues M."/>
            <person name="Jackson L."/>
            <person name="Jakkamsetti A."/>
            <person name="Javaid M."/>
            <person name="Jiang H."/>
            <person name="Korchina V."/>
            <person name="Kovar C."/>
            <person name="Lara F."/>
            <person name="Lee S."/>
            <person name="Mata R."/>
            <person name="Mathew T."/>
            <person name="Moen C."/>
            <person name="Morales K."/>
            <person name="Munidasa M."/>
            <person name="Nazareth L."/>
            <person name="Ngo R."/>
            <person name="Nguyen L."/>
            <person name="Okwuonu G."/>
            <person name="Ongeri F."/>
            <person name="Patil S."/>
            <person name="Petrosino J."/>
            <person name="Pham C."/>
            <person name="Pham P."/>
            <person name="Pu L.-L."/>
            <person name="Puazo M."/>
            <person name="Raj R."/>
            <person name="Reid J."/>
            <person name="Rouhana J."/>
            <person name="Saada N."/>
            <person name="Shang Y."/>
            <person name="Simmons D."/>
            <person name="Thornton R."/>
            <person name="Warren J."/>
            <person name="Weissenberger G."/>
            <person name="Zhang J."/>
            <person name="Zhang L."/>
            <person name="Zhou C."/>
            <person name="Zhu D."/>
            <person name="Muzny D."/>
            <person name="Worley K."/>
            <person name="Gibbs R."/>
        </authorList>
    </citation>
    <scope>NUCLEOTIDE SEQUENCE [LARGE SCALE GENOMIC DNA]</scope>
    <source>
        <strain evidence="1 2">NAP08</strain>
    </source>
</reference>
<proteinExistence type="predicted"/>
<evidence type="ECO:0000313" key="2">
    <source>
        <dbReference type="Proteomes" id="UP000003227"/>
    </source>
</evidence>
<protein>
    <submittedName>
        <fullName evidence="1">Uncharacterized protein</fullName>
    </submittedName>
</protein>
<dbReference type="HOGENOM" id="CLU_3274186_0_0_9"/>